<dbReference type="RefSeq" id="WP_183612116.1">
    <property type="nucleotide sequence ID" value="NZ_JACICY010000002.1"/>
</dbReference>
<keyword evidence="1" id="KW-0472">Membrane</keyword>
<evidence type="ECO:0008006" key="4">
    <source>
        <dbReference type="Google" id="ProtNLM"/>
    </source>
</evidence>
<feature type="transmembrane region" description="Helical" evidence="1">
    <location>
        <begin position="65"/>
        <end position="92"/>
    </location>
</feature>
<evidence type="ECO:0000313" key="2">
    <source>
        <dbReference type="EMBL" id="MBB3859838.1"/>
    </source>
</evidence>
<keyword evidence="1" id="KW-1133">Transmembrane helix</keyword>
<name>A0A7W5ZTU2_9SPHN</name>
<comment type="caution">
    <text evidence="2">The sequence shown here is derived from an EMBL/GenBank/DDBJ whole genome shotgun (WGS) entry which is preliminary data.</text>
</comment>
<sequence>MMPRLDSSLAWKTATRLVSNNREVLMAIAGVFFLLPGLAFSVFVPEPQMAPGTPPREMMEIMAEAWTSSLPLLIVVTLLQMAGTIATLIVMTDPERPTVGQAIRRGFAALGPYVLAQIMVGVALGTTFLLLVSLATLSQVQAIAAIVILAVFVGMVWCSLRLALVAPVLAIEAERNPVAALRRSWTLTRGNSGRLLGFFVLAGLLFAVIYGLTMMLVGVVLVLMTGGSVQHVLTAAVSSAITSGALVYFIAILAAVYTQLAGPPKGEVVGIFE</sequence>
<evidence type="ECO:0000256" key="1">
    <source>
        <dbReference type="SAM" id="Phobius"/>
    </source>
</evidence>
<evidence type="ECO:0000313" key="3">
    <source>
        <dbReference type="Proteomes" id="UP000562395"/>
    </source>
</evidence>
<dbReference type="AlphaFoldDB" id="A0A7W5ZTU2"/>
<dbReference type="Proteomes" id="UP000562395">
    <property type="component" value="Unassembled WGS sequence"/>
</dbReference>
<accession>A0A7W5ZTU2</accession>
<protein>
    <recommendedName>
        <fullName evidence="4">Glycerophosphoryl diester phosphodiesterase membrane domain-containing protein</fullName>
    </recommendedName>
</protein>
<feature type="transmembrane region" description="Helical" evidence="1">
    <location>
        <begin position="113"/>
        <end position="137"/>
    </location>
</feature>
<gene>
    <name evidence="2" type="ORF">GGQ88_001099</name>
</gene>
<keyword evidence="1" id="KW-0812">Transmembrane</keyword>
<feature type="transmembrane region" description="Helical" evidence="1">
    <location>
        <begin position="192"/>
        <end position="223"/>
    </location>
</feature>
<feature type="transmembrane region" description="Helical" evidence="1">
    <location>
        <begin position="143"/>
        <end position="171"/>
    </location>
</feature>
<dbReference type="EMBL" id="JACICY010000002">
    <property type="protein sequence ID" value="MBB3859838.1"/>
    <property type="molecule type" value="Genomic_DNA"/>
</dbReference>
<organism evidence="2 3">
    <name type="scientific">Novosphingobium hassiacum</name>
    <dbReference type="NCBI Taxonomy" id="173676"/>
    <lineage>
        <taxon>Bacteria</taxon>
        <taxon>Pseudomonadati</taxon>
        <taxon>Pseudomonadota</taxon>
        <taxon>Alphaproteobacteria</taxon>
        <taxon>Sphingomonadales</taxon>
        <taxon>Sphingomonadaceae</taxon>
        <taxon>Novosphingobium</taxon>
    </lineage>
</organism>
<feature type="transmembrane region" description="Helical" evidence="1">
    <location>
        <begin position="235"/>
        <end position="257"/>
    </location>
</feature>
<keyword evidence="3" id="KW-1185">Reference proteome</keyword>
<proteinExistence type="predicted"/>
<reference evidence="2 3" key="1">
    <citation type="submission" date="2020-08" db="EMBL/GenBank/DDBJ databases">
        <title>Genomic Encyclopedia of Type Strains, Phase IV (KMG-IV): sequencing the most valuable type-strain genomes for metagenomic binning, comparative biology and taxonomic classification.</title>
        <authorList>
            <person name="Goeker M."/>
        </authorList>
    </citation>
    <scope>NUCLEOTIDE SEQUENCE [LARGE SCALE GENOMIC DNA]</scope>
    <source>
        <strain evidence="2 3">DSM 14552</strain>
    </source>
</reference>